<dbReference type="AlphaFoldDB" id="A0A7S2XRK1"/>
<organism evidence="4">
    <name type="scientific">Attheya septentrionalis</name>
    <dbReference type="NCBI Taxonomy" id="420275"/>
    <lineage>
        <taxon>Eukaryota</taxon>
        <taxon>Sar</taxon>
        <taxon>Stramenopiles</taxon>
        <taxon>Ochrophyta</taxon>
        <taxon>Bacillariophyta</taxon>
        <taxon>Coscinodiscophyceae</taxon>
        <taxon>Chaetocerotophycidae</taxon>
        <taxon>Chaetocerotales</taxon>
        <taxon>Attheyaceae</taxon>
        <taxon>Attheya</taxon>
    </lineage>
</organism>
<feature type="domain" description="OBG-type G" evidence="3">
    <location>
        <begin position="1"/>
        <end position="163"/>
    </location>
</feature>
<dbReference type="InterPro" id="IPR031167">
    <property type="entry name" value="G_OBG"/>
</dbReference>
<dbReference type="PROSITE" id="PS51710">
    <property type="entry name" value="G_OBG"/>
    <property type="match status" value="1"/>
</dbReference>
<evidence type="ECO:0000256" key="2">
    <source>
        <dbReference type="ARBA" id="ARBA00023134"/>
    </source>
</evidence>
<evidence type="ECO:0000259" key="3">
    <source>
        <dbReference type="PROSITE" id="PS51710"/>
    </source>
</evidence>
<dbReference type="InterPro" id="IPR045086">
    <property type="entry name" value="OBG_GTPase"/>
</dbReference>
<sequence>MSMAKPEIAPYPFTTLHPLVGCIQYRDDFRVIAADVPGLIDGASQGRGRGHDFLRHLERTKALLYIVDAASVDGRDPVEDLTILAQELASYGSGDMLTRPALVVANKLDLIPDPDQRESLLFDITLAAEEAGIDFHGDVLGISAGVTGEGLGPLSKAIREIVTQGEAERLISE</sequence>
<keyword evidence="1" id="KW-0547">Nucleotide-binding</keyword>
<dbReference type="PANTHER" id="PTHR11702">
    <property type="entry name" value="DEVELOPMENTALLY REGULATED GTP-BINDING PROTEIN-RELATED"/>
    <property type="match status" value="1"/>
</dbReference>
<evidence type="ECO:0000313" key="4">
    <source>
        <dbReference type="EMBL" id="CAD9822727.1"/>
    </source>
</evidence>
<dbReference type="InterPro" id="IPR006073">
    <property type="entry name" value="GTP-bd"/>
</dbReference>
<evidence type="ECO:0000256" key="1">
    <source>
        <dbReference type="ARBA" id="ARBA00022741"/>
    </source>
</evidence>
<dbReference type="PANTHER" id="PTHR11702:SF31">
    <property type="entry name" value="MITOCHONDRIAL RIBOSOME-ASSOCIATED GTPASE 2"/>
    <property type="match status" value="1"/>
</dbReference>
<proteinExistence type="predicted"/>
<dbReference type="InterPro" id="IPR006074">
    <property type="entry name" value="GTP1-OBG_CS"/>
</dbReference>
<dbReference type="PRINTS" id="PR00326">
    <property type="entry name" value="GTP1OBG"/>
</dbReference>
<dbReference type="GO" id="GO:0005525">
    <property type="term" value="F:GTP binding"/>
    <property type="evidence" value="ECO:0007669"/>
    <property type="project" value="UniProtKB-KW"/>
</dbReference>
<dbReference type="Gene3D" id="3.40.50.300">
    <property type="entry name" value="P-loop containing nucleotide triphosphate hydrolases"/>
    <property type="match status" value="1"/>
</dbReference>
<name>A0A7S2XRK1_9STRA</name>
<dbReference type="InterPro" id="IPR027417">
    <property type="entry name" value="P-loop_NTPase"/>
</dbReference>
<protein>
    <recommendedName>
        <fullName evidence="3">OBG-type G domain-containing protein</fullName>
    </recommendedName>
</protein>
<gene>
    <name evidence="4" type="ORF">ASEP1449_LOCUS14561</name>
</gene>
<reference evidence="4" key="1">
    <citation type="submission" date="2021-01" db="EMBL/GenBank/DDBJ databases">
        <authorList>
            <person name="Corre E."/>
            <person name="Pelletier E."/>
            <person name="Niang G."/>
            <person name="Scheremetjew M."/>
            <person name="Finn R."/>
            <person name="Kale V."/>
            <person name="Holt S."/>
            <person name="Cochrane G."/>
            <person name="Meng A."/>
            <person name="Brown T."/>
            <person name="Cohen L."/>
        </authorList>
    </citation>
    <scope>NUCLEOTIDE SEQUENCE</scope>
    <source>
        <strain evidence="4">CCMP2084</strain>
    </source>
</reference>
<keyword evidence="2" id="KW-0342">GTP-binding</keyword>
<dbReference type="EMBL" id="HBHQ01021557">
    <property type="protein sequence ID" value="CAD9822727.1"/>
    <property type="molecule type" value="Transcribed_RNA"/>
</dbReference>
<dbReference type="GO" id="GO:0005739">
    <property type="term" value="C:mitochondrion"/>
    <property type="evidence" value="ECO:0007669"/>
    <property type="project" value="TreeGrafter"/>
</dbReference>
<accession>A0A7S2XRK1</accession>
<dbReference type="Pfam" id="PF01926">
    <property type="entry name" value="MMR_HSR1"/>
    <property type="match status" value="1"/>
</dbReference>
<dbReference type="SUPFAM" id="SSF52540">
    <property type="entry name" value="P-loop containing nucleoside triphosphate hydrolases"/>
    <property type="match status" value="1"/>
</dbReference>
<dbReference type="GO" id="GO:0003924">
    <property type="term" value="F:GTPase activity"/>
    <property type="evidence" value="ECO:0007669"/>
    <property type="project" value="InterPro"/>
</dbReference>
<dbReference type="PROSITE" id="PS00905">
    <property type="entry name" value="GTP1_OBG"/>
    <property type="match status" value="1"/>
</dbReference>